<keyword evidence="1" id="KW-0812">Transmembrane</keyword>
<keyword evidence="3" id="KW-1185">Reference proteome</keyword>
<dbReference type="AlphaFoldDB" id="A0A1Y1VM94"/>
<proteinExistence type="predicted"/>
<feature type="transmembrane region" description="Helical" evidence="1">
    <location>
        <begin position="24"/>
        <end position="45"/>
    </location>
</feature>
<accession>A0A1Y1VM94</accession>
<gene>
    <name evidence="2" type="ORF">BCR36DRAFT_579484</name>
</gene>
<keyword evidence="1" id="KW-1133">Transmembrane helix</keyword>
<name>A0A1Y1VM94_9FUNG</name>
<protein>
    <submittedName>
        <fullName evidence="2">Uncharacterized protein</fullName>
    </submittedName>
</protein>
<organism evidence="2 3">
    <name type="scientific">Piromyces finnis</name>
    <dbReference type="NCBI Taxonomy" id="1754191"/>
    <lineage>
        <taxon>Eukaryota</taxon>
        <taxon>Fungi</taxon>
        <taxon>Fungi incertae sedis</taxon>
        <taxon>Chytridiomycota</taxon>
        <taxon>Chytridiomycota incertae sedis</taxon>
        <taxon>Neocallimastigomycetes</taxon>
        <taxon>Neocallimastigales</taxon>
        <taxon>Neocallimastigaceae</taxon>
        <taxon>Piromyces</taxon>
    </lineage>
</organism>
<dbReference type="EMBL" id="MCFH01000002">
    <property type="protein sequence ID" value="ORX60044.1"/>
    <property type="molecule type" value="Genomic_DNA"/>
</dbReference>
<evidence type="ECO:0000313" key="2">
    <source>
        <dbReference type="EMBL" id="ORX60044.1"/>
    </source>
</evidence>
<evidence type="ECO:0000256" key="1">
    <source>
        <dbReference type="SAM" id="Phobius"/>
    </source>
</evidence>
<reference evidence="2 3" key="2">
    <citation type="submission" date="2016-08" db="EMBL/GenBank/DDBJ databases">
        <title>Pervasive Adenine N6-methylation of Active Genes in Fungi.</title>
        <authorList>
            <consortium name="DOE Joint Genome Institute"/>
            <person name="Mondo S.J."/>
            <person name="Dannebaum R.O."/>
            <person name="Kuo R.C."/>
            <person name="Labutti K."/>
            <person name="Haridas S."/>
            <person name="Kuo A."/>
            <person name="Salamov A."/>
            <person name="Ahrendt S.R."/>
            <person name="Lipzen A."/>
            <person name="Sullivan W."/>
            <person name="Andreopoulos W.B."/>
            <person name="Clum A."/>
            <person name="Lindquist E."/>
            <person name="Daum C."/>
            <person name="Ramamoorthy G.K."/>
            <person name="Gryganskyi A."/>
            <person name="Culley D."/>
            <person name="Magnuson J.K."/>
            <person name="James T.Y."/>
            <person name="O'Malley M.A."/>
            <person name="Stajich J.E."/>
            <person name="Spatafora J.W."/>
            <person name="Visel A."/>
            <person name="Grigoriev I.V."/>
        </authorList>
    </citation>
    <scope>NUCLEOTIDE SEQUENCE [LARGE SCALE GENOMIC DNA]</scope>
    <source>
        <strain evidence="3">finn</strain>
    </source>
</reference>
<dbReference type="OrthoDB" id="2108592at2759"/>
<evidence type="ECO:0000313" key="3">
    <source>
        <dbReference type="Proteomes" id="UP000193719"/>
    </source>
</evidence>
<dbReference type="Proteomes" id="UP000193719">
    <property type="component" value="Unassembled WGS sequence"/>
</dbReference>
<reference evidence="2 3" key="1">
    <citation type="submission" date="2016-08" db="EMBL/GenBank/DDBJ databases">
        <title>Genomes of anaerobic fungi encode conserved fungal cellulosomes for biomass hydrolysis.</title>
        <authorList>
            <consortium name="DOE Joint Genome Institute"/>
            <person name="Haitjema C.H."/>
            <person name="Gilmore S.P."/>
            <person name="Henske J.K."/>
            <person name="Solomon K.V."/>
            <person name="De Groot R."/>
            <person name="Kuo A."/>
            <person name="Mondo S.J."/>
            <person name="Salamov A.A."/>
            <person name="Labutti K."/>
            <person name="Zhao Z."/>
            <person name="Chiniquy J."/>
            <person name="Barry K."/>
            <person name="Brewer H.M."/>
            <person name="Purvine S.O."/>
            <person name="Wright A.T."/>
            <person name="Boxma B."/>
            <person name="Van Alen T."/>
            <person name="Hackstein J.H."/>
            <person name="Baker S.E."/>
            <person name="Grigoriev I.V."/>
            <person name="O'Malley M.A."/>
        </authorList>
    </citation>
    <scope>NUCLEOTIDE SEQUENCE [LARGE SCALE GENOMIC DNA]</scope>
    <source>
        <strain evidence="3">finn</strain>
    </source>
</reference>
<sequence length="125" mass="14280">MSAQENQDINPSTPDNNNEIPSHWGRGFVVLLLAFIGIFILYIYLRKRRQNRANQYMGIGAAMPLYDPLHPFSADDDFELNAYDFEGNIPSGIGDLKLHSLEDRQTDESLNENADDILKWAEEHV</sequence>
<comment type="caution">
    <text evidence="2">The sequence shown here is derived from an EMBL/GenBank/DDBJ whole genome shotgun (WGS) entry which is preliminary data.</text>
</comment>
<keyword evidence="1" id="KW-0472">Membrane</keyword>